<keyword evidence="7" id="KW-0805">Transcription regulation</keyword>
<keyword evidence="6" id="KW-0227">DNA damage</keyword>
<evidence type="ECO:0000256" key="5">
    <source>
        <dbReference type="ARBA" id="ARBA00022679"/>
    </source>
</evidence>
<dbReference type="EMBL" id="RZHD01000002">
    <property type="protein sequence ID" value="RUR49326.1"/>
    <property type="molecule type" value="Genomic_DNA"/>
</dbReference>
<dbReference type="InterPro" id="IPR036217">
    <property type="entry name" value="MethylDNA_cys_MeTrfase_DNAb"/>
</dbReference>
<dbReference type="CDD" id="cd06445">
    <property type="entry name" value="ATase"/>
    <property type="match status" value="1"/>
</dbReference>
<proteinExistence type="inferred from homology"/>
<evidence type="ECO:0000256" key="4">
    <source>
        <dbReference type="ARBA" id="ARBA00022603"/>
    </source>
</evidence>
<dbReference type="PROSITE" id="PS01124">
    <property type="entry name" value="HTH_ARAC_FAMILY_2"/>
    <property type="match status" value="1"/>
</dbReference>
<comment type="similarity">
    <text evidence="2">Belongs to the MGMT family.</text>
</comment>
<evidence type="ECO:0000313" key="12">
    <source>
        <dbReference type="EMBL" id="RUR49326.1"/>
    </source>
</evidence>
<comment type="catalytic activity">
    <reaction evidence="1">
        <text>a 4-O-methyl-thymidine in DNA + L-cysteinyl-[protein] = a thymidine in DNA + S-methyl-L-cysteinyl-[protein]</text>
        <dbReference type="Rhea" id="RHEA:53428"/>
        <dbReference type="Rhea" id="RHEA-COMP:10131"/>
        <dbReference type="Rhea" id="RHEA-COMP:10132"/>
        <dbReference type="Rhea" id="RHEA-COMP:13555"/>
        <dbReference type="Rhea" id="RHEA-COMP:13556"/>
        <dbReference type="ChEBI" id="CHEBI:29950"/>
        <dbReference type="ChEBI" id="CHEBI:82612"/>
        <dbReference type="ChEBI" id="CHEBI:137386"/>
        <dbReference type="ChEBI" id="CHEBI:137387"/>
        <dbReference type="EC" id="2.1.1.63"/>
    </reaction>
</comment>
<organism evidence="12 13">
    <name type="scientific">Vreelandella populi</name>
    <dbReference type="NCBI Taxonomy" id="2498858"/>
    <lineage>
        <taxon>Bacteria</taxon>
        <taxon>Pseudomonadati</taxon>
        <taxon>Pseudomonadota</taxon>
        <taxon>Gammaproteobacteria</taxon>
        <taxon>Oceanospirillales</taxon>
        <taxon>Halomonadaceae</taxon>
        <taxon>Vreelandella</taxon>
    </lineage>
</organism>
<dbReference type="AlphaFoldDB" id="A0A3S0YPX7"/>
<dbReference type="PROSITE" id="PS00374">
    <property type="entry name" value="MGMT"/>
    <property type="match status" value="1"/>
</dbReference>
<dbReference type="Pfam" id="PF12833">
    <property type="entry name" value="HTH_18"/>
    <property type="match status" value="1"/>
</dbReference>
<name>A0A3S0YPX7_9GAMM</name>
<protein>
    <recommendedName>
        <fullName evidence="3">methylated-DNA--[protein]-cysteine S-methyltransferase</fullName>
        <ecNumber evidence="3">2.1.1.63</ecNumber>
    </recommendedName>
</protein>
<dbReference type="InterPro" id="IPR014048">
    <property type="entry name" value="MethylDNA_cys_MeTrfase_DNA-bd"/>
</dbReference>
<dbReference type="GO" id="GO:0043565">
    <property type="term" value="F:sequence-specific DNA binding"/>
    <property type="evidence" value="ECO:0007669"/>
    <property type="project" value="InterPro"/>
</dbReference>
<dbReference type="InterPro" id="IPR018060">
    <property type="entry name" value="HTH_AraC"/>
</dbReference>
<feature type="domain" description="HTH araC/xylS-type" evidence="11">
    <location>
        <begin position="8"/>
        <end position="105"/>
    </location>
</feature>
<accession>A0A3S0YPX7</accession>
<dbReference type="Pfam" id="PF01035">
    <property type="entry name" value="DNA_binding_1"/>
    <property type="match status" value="1"/>
</dbReference>
<evidence type="ECO:0000259" key="11">
    <source>
        <dbReference type="PROSITE" id="PS01124"/>
    </source>
</evidence>
<dbReference type="Proteomes" id="UP000286912">
    <property type="component" value="Unassembled WGS sequence"/>
</dbReference>
<comment type="caution">
    <text evidence="12">The sequence shown here is derived from an EMBL/GenBank/DDBJ whole genome shotgun (WGS) entry which is preliminary data.</text>
</comment>
<dbReference type="SUPFAM" id="SSF53155">
    <property type="entry name" value="Methylated DNA-protein cysteine methyltransferase domain"/>
    <property type="match status" value="1"/>
</dbReference>
<dbReference type="SMART" id="SM00342">
    <property type="entry name" value="HTH_ARAC"/>
    <property type="match status" value="1"/>
</dbReference>
<dbReference type="Gene3D" id="1.10.10.60">
    <property type="entry name" value="Homeodomain-like"/>
    <property type="match status" value="1"/>
</dbReference>
<dbReference type="SUPFAM" id="SSF46767">
    <property type="entry name" value="Methylated DNA-protein cysteine methyltransferase, C-terminal domain"/>
    <property type="match status" value="1"/>
</dbReference>
<keyword evidence="4 12" id="KW-0489">Methyltransferase</keyword>
<evidence type="ECO:0000256" key="7">
    <source>
        <dbReference type="ARBA" id="ARBA00023015"/>
    </source>
</evidence>
<dbReference type="RefSeq" id="WP_126949976.1">
    <property type="nucleotide sequence ID" value="NZ_RZHD01000002.1"/>
</dbReference>
<dbReference type="GO" id="GO:0003908">
    <property type="term" value="F:methylated-DNA-[protein]-cysteine S-methyltransferase activity"/>
    <property type="evidence" value="ECO:0007669"/>
    <property type="project" value="UniProtKB-EC"/>
</dbReference>
<evidence type="ECO:0000256" key="8">
    <source>
        <dbReference type="ARBA" id="ARBA00023163"/>
    </source>
</evidence>
<sequence length="287" mass="31686">MDDYARIEKAMAYMVERAVLQPSLEEVAAHVHLSAYHFQRLFCRYAGISPKRFLQALTLERGKQLLKKPRALLDVAHELGLSGGSRLYDHFVQLEAVTPGEHKRHGEGVHIEYGVHATPLGSVLVAVTPRGICRMGFVDATSADELLARLAKEWPRSTLNHRPEVTAYVVEALFAKSKAKPSTLSLHVTGTNFQIAVWRALLTIPEGQLASYTHIAQALGMPKSSRAVGNAVGANPIALWIPCHRVIQQSGALGGYRWGLPKKQMVQAWEIAQMQAPEPETELLTAY</sequence>
<evidence type="ECO:0000256" key="6">
    <source>
        <dbReference type="ARBA" id="ARBA00022763"/>
    </source>
</evidence>
<dbReference type="InterPro" id="IPR001497">
    <property type="entry name" value="MethylDNA_cys_MeTrfase_AS"/>
</dbReference>
<dbReference type="NCBIfam" id="TIGR00589">
    <property type="entry name" value="ogt"/>
    <property type="match status" value="1"/>
</dbReference>
<keyword evidence="13" id="KW-1185">Reference proteome</keyword>
<reference evidence="12 13" key="1">
    <citation type="submission" date="2018-12" db="EMBL/GenBank/DDBJ databases">
        <title>three novel Halomonas strain isolated from plants.</title>
        <authorList>
            <person name="Sun C."/>
        </authorList>
    </citation>
    <scope>NUCLEOTIDE SEQUENCE [LARGE SCALE GENOMIC DNA]</scope>
    <source>
        <strain evidence="12 13">RC</strain>
    </source>
</reference>
<dbReference type="FunFam" id="1.10.10.10:FF:000214">
    <property type="entry name" value="Methylated-DNA--protein-cysteine methyltransferase"/>
    <property type="match status" value="1"/>
</dbReference>
<dbReference type="SUPFAM" id="SSF46689">
    <property type="entry name" value="Homeodomain-like"/>
    <property type="match status" value="1"/>
</dbReference>
<gene>
    <name evidence="12" type="ORF">ELY37_01050</name>
</gene>
<evidence type="ECO:0000313" key="13">
    <source>
        <dbReference type="Proteomes" id="UP000286912"/>
    </source>
</evidence>
<keyword evidence="9" id="KW-0234">DNA repair</keyword>
<keyword evidence="5 12" id="KW-0808">Transferase</keyword>
<dbReference type="GO" id="GO:0003700">
    <property type="term" value="F:DNA-binding transcription factor activity"/>
    <property type="evidence" value="ECO:0007669"/>
    <property type="project" value="InterPro"/>
</dbReference>
<evidence type="ECO:0000256" key="1">
    <source>
        <dbReference type="ARBA" id="ARBA00001286"/>
    </source>
</evidence>
<comment type="catalytic activity">
    <reaction evidence="10">
        <text>a 6-O-methyl-2'-deoxyguanosine in DNA + L-cysteinyl-[protein] = S-methyl-L-cysteinyl-[protein] + a 2'-deoxyguanosine in DNA</text>
        <dbReference type="Rhea" id="RHEA:24000"/>
        <dbReference type="Rhea" id="RHEA-COMP:10131"/>
        <dbReference type="Rhea" id="RHEA-COMP:10132"/>
        <dbReference type="Rhea" id="RHEA-COMP:11367"/>
        <dbReference type="Rhea" id="RHEA-COMP:11368"/>
        <dbReference type="ChEBI" id="CHEBI:29950"/>
        <dbReference type="ChEBI" id="CHEBI:82612"/>
        <dbReference type="ChEBI" id="CHEBI:85445"/>
        <dbReference type="ChEBI" id="CHEBI:85448"/>
        <dbReference type="EC" id="2.1.1.63"/>
    </reaction>
</comment>
<evidence type="ECO:0000256" key="9">
    <source>
        <dbReference type="ARBA" id="ARBA00023204"/>
    </source>
</evidence>
<evidence type="ECO:0000256" key="2">
    <source>
        <dbReference type="ARBA" id="ARBA00008711"/>
    </source>
</evidence>
<dbReference type="GO" id="GO:0032259">
    <property type="term" value="P:methylation"/>
    <property type="evidence" value="ECO:0007669"/>
    <property type="project" value="UniProtKB-KW"/>
</dbReference>
<keyword evidence="8" id="KW-0804">Transcription</keyword>
<dbReference type="EC" id="2.1.1.63" evidence="3"/>
<evidence type="ECO:0000256" key="3">
    <source>
        <dbReference type="ARBA" id="ARBA00011918"/>
    </source>
</evidence>
<evidence type="ECO:0000256" key="10">
    <source>
        <dbReference type="ARBA" id="ARBA00049348"/>
    </source>
</evidence>
<dbReference type="InterPro" id="IPR036388">
    <property type="entry name" value="WH-like_DNA-bd_sf"/>
</dbReference>
<dbReference type="GO" id="GO:0006281">
    <property type="term" value="P:DNA repair"/>
    <property type="evidence" value="ECO:0007669"/>
    <property type="project" value="UniProtKB-KW"/>
</dbReference>
<dbReference type="InterPro" id="IPR036631">
    <property type="entry name" value="MGMT_N_sf"/>
</dbReference>
<dbReference type="Gene3D" id="1.10.10.10">
    <property type="entry name" value="Winged helix-like DNA-binding domain superfamily/Winged helix DNA-binding domain"/>
    <property type="match status" value="1"/>
</dbReference>
<dbReference type="PANTHER" id="PTHR10815:SF13">
    <property type="entry name" value="METHYLATED-DNA--PROTEIN-CYSTEINE METHYLTRANSFERASE"/>
    <property type="match status" value="1"/>
</dbReference>
<dbReference type="InterPro" id="IPR009057">
    <property type="entry name" value="Homeodomain-like_sf"/>
</dbReference>
<dbReference type="PANTHER" id="PTHR10815">
    <property type="entry name" value="METHYLATED-DNA--PROTEIN-CYSTEINE METHYLTRANSFERASE"/>
    <property type="match status" value="1"/>
</dbReference>
<dbReference type="OrthoDB" id="9811249at2"/>
<dbReference type="Gene3D" id="3.30.160.70">
    <property type="entry name" value="Methylated DNA-protein cysteine methyltransferase domain"/>
    <property type="match status" value="1"/>
</dbReference>